<dbReference type="Pfam" id="PF07715">
    <property type="entry name" value="Plug"/>
    <property type="match status" value="1"/>
</dbReference>
<keyword evidence="12" id="KW-0732">Signal</keyword>
<keyword evidence="6 11" id="KW-0798">TonB box</keyword>
<accession>A0ABU5DFU4</accession>
<keyword evidence="7 10" id="KW-0472">Membrane</keyword>
<evidence type="ECO:0000256" key="11">
    <source>
        <dbReference type="RuleBase" id="RU003357"/>
    </source>
</evidence>
<dbReference type="SUPFAM" id="SSF56935">
    <property type="entry name" value="Porins"/>
    <property type="match status" value="1"/>
</dbReference>
<keyword evidence="8 15" id="KW-0675">Receptor</keyword>
<evidence type="ECO:0000259" key="13">
    <source>
        <dbReference type="Pfam" id="PF00593"/>
    </source>
</evidence>
<dbReference type="EMBL" id="JAXCLA010000003">
    <property type="protein sequence ID" value="MDY0745162.1"/>
    <property type="molecule type" value="Genomic_DNA"/>
</dbReference>
<sequence>MKVKQTPIAAAVTLTLLSAAFAAQAQDNGSEKKQELDQVVVTGIRASLESAATIKRNASAVVDAISAEDVGKLPDSDVGQSLGRVPGVSVGREFGQGATVSIRGSDPQMTYTTLNGQTVASTGWYDQKDVDRSFNYSLLPSELIGGLEVYKSQQADLTEGGIGGTVIVKTRKPLDMAANSGFVSIKYGTGTISDNNKDISGLYSFKNEAKTFGALIAAAHLDGTYIRRGVEADNRWSSDVEPTAFVQDRKRDAVNVTLQAKPTQNMELGLNVLHLKLAANNSNSSDYIFQGPNCDKVNADVVSDFNPTGMCVHSTTTAANPLPTQFFQVWARQAQMTSDSATFDGHFRNDSAKFDVVAGTTKAKGGTSLTANFQTITGDAGLTIPAWQGTIDATGHQIQINPTSNQSFTVANLPSQMSPQTWATSQGPNKDRENYAQFDATFDLDWGAITSFKTGVRAADHTFEKRAFRPVWASTITPTDTSKLFDGTVGVASWTIPRPNIDAMMAATNKNITGWIEDRSGYAELNEKNKAVYGMFDFEAKNMRGNFGLRYISTDAKSTGYAFDGTPLATGDYSGNTGFSSTKLSVQKGSYNDVLPSLNVAFDLRKDLVLRFAASQAITRPNFANMLGLQVSGYNDDRVGNETWTIGNVALKPMKSSQADLSLEYYYGRGNVISATYFNKDVQNFITANVVANQKVGLVDPKSQLDNWTVQSYVNAGGGRLQGLELQANNAFDNGFGISANYTFTDGTAPAGSFLDNLGIFSQSSKHNVNLVGYYENQTYSARLAYNWRSKYMIRENAYWYGNRMHDSYGTLDASFGWNIMKNLSLSFEINNITKQDDIQYGAAAANDTAIKDPLRAGYPAWSFKGERTYMLGLTAKF</sequence>
<dbReference type="Gene3D" id="2.170.130.10">
    <property type="entry name" value="TonB-dependent receptor, plug domain"/>
    <property type="match status" value="1"/>
</dbReference>
<reference evidence="15 16" key="1">
    <citation type="submission" date="2023-11" db="EMBL/GenBank/DDBJ databases">
        <title>Paucibacter sp. nov., isolated from fresh soil in Korea.</title>
        <authorList>
            <person name="Le N.T.T."/>
        </authorList>
    </citation>
    <scope>NUCLEOTIDE SEQUENCE [LARGE SCALE GENOMIC DNA]</scope>
    <source>
        <strain evidence="15 16">R3-3</strain>
    </source>
</reference>
<keyword evidence="5 10" id="KW-0812">Transmembrane</keyword>
<evidence type="ECO:0000256" key="5">
    <source>
        <dbReference type="ARBA" id="ARBA00022692"/>
    </source>
</evidence>
<keyword evidence="3 10" id="KW-0813">Transport</keyword>
<evidence type="ECO:0000256" key="8">
    <source>
        <dbReference type="ARBA" id="ARBA00023170"/>
    </source>
</evidence>
<dbReference type="InterPro" id="IPR010104">
    <property type="entry name" value="TonB_rcpt_bac"/>
</dbReference>
<evidence type="ECO:0000256" key="2">
    <source>
        <dbReference type="ARBA" id="ARBA00009810"/>
    </source>
</evidence>
<keyword evidence="9 10" id="KW-0998">Cell outer membrane</keyword>
<dbReference type="InterPro" id="IPR039426">
    <property type="entry name" value="TonB-dep_rcpt-like"/>
</dbReference>
<gene>
    <name evidence="15" type="ORF">SNE35_11610</name>
</gene>
<evidence type="ECO:0000256" key="1">
    <source>
        <dbReference type="ARBA" id="ARBA00004571"/>
    </source>
</evidence>
<feature type="signal peptide" evidence="12">
    <location>
        <begin position="1"/>
        <end position="25"/>
    </location>
</feature>
<organism evidence="15 16">
    <name type="scientific">Roseateles agri</name>
    <dbReference type="NCBI Taxonomy" id="3098619"/>
    <lineage>
        <taxon>Bacteria</taxon>
        <taxon>Pseudomonadati</taxon>
        <taxon>Pseudomonadota</taxon>
        <taxon>Betaproteobacteria</taxon>
        <taxon>Burkholderiales</taxon>
        <taxon>Sphaerotilaceae</taxon>
        <taxon>Roseateles</taxon>
    </lineage>
</organism>
<dbReference type="InterPro" id="IPR037066">
    <property type="entry name" value="Plug_dom_sf"/>
</dbReference>
<proteinExistence type="inferred from homology"/>
<feature type="chain" id="PRO_5047023283" evidence="12">
    <location>
        <begin position="26"/>
        <end position="878"/>
    </location>
</feature>
<dbReference type="Proteomes" id="UP001285263">
    <property type="component" value="Unassembled WGS sequence"/>
</dbReference>
<dbReference type="InterPro" id="IPR012910">
    <property type="entry name" value="Plug_dom"/>
</dbReference>
<evidence type="ECO:0000256" key="9">
    <source>
        <dbReference type="ARBA" id="ARBA00023237"/>
    </source>
</evidence>
<keyword evidence="16" id="KW-1185">Reference proteome</keyword>
<evidence type="ECO:0000256" key="3">
    <source>
        <dbReference type="ARBA" id="ARBA00022448"/>
    </source>
</evidence>
<dbReference type="Pfam" id="PF00593">
    <property type="entry name" value="TonB_dep_Rec_b-barrel"/>
    <property type="match status" value="1"/>
</dbReference>
<feature type="domain" description="TonB-dependent receptor-like beta-barrel" evidence="13">
    <location>
        <begin position="406"/>
        <end position="833"/>
    </location>
</feature>
<dbReference type="RefSeq" id="WP_320423059.1">
    <property type="nucleotide sequence ID" value="NZ_JAXCLA010000003.1"/>
</dbReference>
<evidence type="ECO:0000259" key="14">
    <source>
        <dbReference type="Pfam" id="PF07715"/>
    </source>
</evidence>
<dbReference type="InterPro" id="IPR000531">
    <property type="entry name" value="Beta-barrel_TonB"/>
</dbReference>
<evidence type="ECO:0000256" key="10">
    <source>
        <dbReference type="PROSITE-ProRule" id="PRU01360"/>
    </source>
</evidence>
<comment type="subcellular location">
    <subcellularLocation>
        <location evidence="1 10">Cell outer membrane</location>
        <topology evidence="1 10">Multi-pass membrane protein</topology>
    </subcellularLocation>
</comment>
<dbReference type="PANTHER" id="PTHR40980:SF3">
    <property type="entry name" value="TONB-DEPENDENT RECEPTOR-LIKE BETA-BARREL DOMAIN-CONTAINING PROTEIN"/>
    <property type="match status" value="1"/>
</dbReference>
<evidence type="ECO:0000256" key="7">
    <source>
        <dbReference type="ARBA" id="ARBA00023136"/>
    </source>
</evidence>
<comment type="similarity">
    <text evidence="2 10 11">Belongs to the TonB-dependent receptor family.</text>
</comment>
<evidence type="ECO:0000256" key="12">
    <source>
        <dbReference type="SAM" id="SignalP"/>
    </source>
</evidence>
<evidence type="ECO:0000313" key="16">
    <source>
        <dbReference type="Proteomes" id="UP001285263"/>
    </source>
</evidence>
<keyword evidence="4 10" id="KW-1134">Transmembrane beta strand</keyword>
<dbReference type="PROSITE" id="PS52016">
    <property type="entry name" value="TONB_DEPENDENT_REC_3"/>
    <property type="match status" value="1"/>
</dbReference>
<evidence type="ECO:0000256" key="6">
    <source>
        <dbReference type="ARBA" id="ARBA00023077"/>
    </source>
</evidence>
<evidence type="ECO:0000313" key="15">
    <source>
        <dbReference type="EMBL" id="MDY0745162.1"/>
    </source>
</evidence>
<dbReference type="NCBIfam" id="TIGR01782">
    <property type="entry name" value="TonB-Xanth-Caul"/>
    <property type="match status" value="1"/>
</dbReference>
<dbReference type="InterPro" id="IPR036942">
    <property type="entry name" value="Beta-barrel_TonB_sf"/>
</dbReference>
<comment type="caution">
    <text evidence="15">The sequence shown here is derived from an EMBL/GenBank/DDBJ whole genome shotgun (WGS) entry which is preliminary data.</text>
</comment>
<feature type="domain" description="TonB-dependent receptor plug" evidence="14">
    <location>
        <begin position="55"/>
        <end position="165"/>
    </location>
</feature>
<protein>
    <submittedName>
        <fullName evidence="15">TonB-dependent receptor</fullName>
    </submittedName>
</protein>
<dbReference type="PANTHER" id="PTHR40980">
    <property type="entry name" value="PLUG DOMAIN-CONTAINING PROTEIN"/>
    <property type="match status" value="1"/>
</dbReference>
<dbReference type="Gene3D" id="2.40.170.20">
    <property type="entry name" value="TonB-dependent receptor, beta-barrel domain"/>
    <property type="match status" value="1"/>
</dbReference>
<name>A0ABU5DFU4_9BURK</name>
<evidence type="ECO:0000256" key="4">
    <source>
        <dbReference type="ARBA" id="ARBA00022452"/>
    </source>
</evidence>
<dbReference type="CDD" id="cd01347">
    <property type="entry name" value="ligand_gated_channel"/>
    <property type="match status" value="1"/>
</dbReference>